<dbReference type="EMBL" id="VKAD01000001">
    <property type="protein sequence ID" value="TXR53452.1"/>
    <property type="molecule type" value="Genomic_DNA"/>
</dbReference>
<protein>
    <recommendedName>
        <fullName evidence="9">Enoyl-[acyl-carrier-protein] reductase [NADH]</fullName>
        <shortName evidence="9">ENR</shortName>
        <ecNumber evidence="9">1.3.1.9</ecNumber>
    </recommendedName>
</protein>
<dbReference type="RefSeq" id="WP_147712838.1">
    <property type="nucleotide sequence ID" value="NZ_VKAD01000001.1"/>
</dbReference>
<comment type="caution">
    <text evidence="13">The sequence shown here is derived from an EMBL/GenBank/DDBJ whole genome shotgun (WGS) entry which is preliminary data.</text>
</comment>
<dbReference type="PANTHER" id="PTHR37480">
    <property type="entry name" value="ENOYL-[ACYL-CARRIER-PROTEIN] REDUCTASE [NADH]"/>
    <property type="match status" value="1"/>
</dbReference>
<comment type="catalytic activity">
    <reaction evidence="8">
        <text>a 2,3-saturated acyl-CoA + NAD(+) = a (2E)-enoyl-CoA + NADH + H(+)</text>
        <dbReference type="Rhea" id="RHEA:18177"/>
        <dbReference type="ChEBI" id="CHEBI:15378"/>
        <dbReference type="ChEBI" id="CHEBI:57540"/>
        <dbReference type="ChEBI" id="CHEBI:57945"/>
        <dbReference type="ChEBI" id="CHEBI:58856"/>
        <dbReference type="ChEBI" id="CHEBI:65111"/>
        <dbReference type="EC" id="1.3.1.44"/>
    </reaction>
</comment>
<organism evidence="13 14">
    <name type="scientific">Reinekea thalattae</name>
    <dbReference type="NCBI Taxonomy" id="2593301"/>
    <lineage>
        <taxon>Bacteria</taxon>
        <taxon>Pseudomonadati</taxon>
        <taxon>Pseudomonadota</taxon>
        <taxon>Gammaproteobacteria</taxon>
        <taxon>Oceanospirillales</taxon>
        <taxon>Saccharospirillaceae</taxon>
        <taxon>Reinekea</taxon>
    </lineage>
</organism>
<evidence type="ECO:0000256" key="7">
    <source>
        <dbReference type="ARBA" id="ARBA00023160"/>
    </source>
</evidence>
<comment type="catalytic activity">
    <reaction evidence="9">
        <text>a 2,3-saturated acyl-[ACP] + NAD(+) = a (2E)-enoyl-[ACP] + NADH + H(+)</text>
        <dbReference type="Rhea" id="RHEA:10240"/>
        <dbReference type="Rhea" id="RHEA-COMP:9925"/>
        <dbReference type="Rhea" id="RHEA-COMP:9926"/>
        <dbReference type="ChEBI" id="CHEBI:15378"/>
        <dbReference type="ChEBI" id="CHEBI:57540"/>
        <dbReference type="ChEBI" id="CHEBI:57945"/>
        <dbReference type="ChEBI" id="CHEBI:78784"/>
        <dbReference type="ChEBI" id="CHEBI:78785"/>
        <dbReference type="EC" id="1.3.1.9"/>
    </reaction>
</comment>
<keyword evidence="5 9" id="KW-0520">NAD</keyword>
<dbReference type="GO" id="GO:0004318">
    <property type="term" value="F:enoyl-[acyl-carrier-protein] reductase (NADH) activity"/>
    <property type="evidence" value="ECO:0007669"/>
    <property type="project" value="UniProtKB-UniRule"/>
</dbReference>
<gene>
    <name evidence="9" type="primary">fabV</name>
    <name evidence="13" type="ORF">FME95_02455</name>
</gene>
<keyword evidence="7 9" id="KW-0275">Fatty acid biosynthesis</keyword>
<dbReference type="InterPro" id="IPR050048">
    <property type="entry name" value="FabV-like_NADH_b"/>
</dbReference>
<dbReference type="GO" id="GO:0006633">
    <property type="term" value="P:fatty acid biosynthetic process"/>
    <property type="evidence" value="ECO:0007669"/>
    <property type="project" value="UniProtKB-UniRule"/>
</dbReference>
<feature type="binding site" evidence="9">
    <location>
        <position position="225"/>
    </location>
    <ligand>
        <name>substrate</name>
    </ligand>
</feature>
<evidence type="ECO:0000259" key="12">
    <source>
        <dbReference type="Pfam" id="PF12242"/>
    </source>
</evidence>
<dbReference type="UniPathway" id="UPA00094"/>
<feature type="binding site" evidence="9">
    <location>
        <begin position="111"/>
        <end position="112"/>
    </location>
    <ligand>
        <name>NAD(+)</name>
        <dbReference type="ChEBI" id="CHEBI:57540"/>
    </ligand>
</feature>
<dbReference type="InterPro" id="IPR024906">
    <property type="entry name" value="Eno_Rdtase_FAD-bd_dom"/>
</dbReference>
<reference evidence="13 14" key="1">
    <citation type="submission" date="2019-07" db="EMBL/GenBank/DDBJ databases">
        <title>Reinekea sp. strain SSH23 genome sequencing and assembly.</title>
        <authorList>
            <person name="Kim I."/>
        </authorList>
    </citation>
    <scope>NUCLEOTIDE SEQUENCE [LARGE SCALE GENOMIC DNA]</scope>
    <source>
        <strain evidence="13 14">SSH23</strain>
    </source>
</reference>
<evidence type="ECO:0000256" key="8">
    <source>
        <dbReference type="ARBA" id="ARBA00048302"/>
    </source>
</evidence>
<dbReference type="EC" id="1.3.1.9" evidence="9"/>
<evidence type="ECO:0000259" key="11">
    <source>
        <dbReference type="Pfam" id="PF12241"/>
    </source>
</evidence>
<dbReference type="HAMAP" id="MF_01838">
    <property type="entry name" value="FabV_reductase"/>
    <property type="match status" value="1"/>
</dbReference>
<feature type="binding site" evidence="9">
    <location>
        <begin position="48"/>
        <end position="53"/>
    </location>
    <ligand>
        <name>NAD(+)</name>
        <dbReference type="ChEBI" id="CHEBI:57540"/>
    </ligand>
</feature>
<keyword evidence="4 9" id="KW-0560">Oxidoreductase</keyword>
<dbReference type="Pfam" id="PF12241">
    <property type="entry name" value="Enoyl_reductase"/>
    <property type="match status" value="1"/>
</dbReference>
<evidence type="ECO:0000256" key="4">
    <source>
        <dbReference type="ARBA" id="ARBA00023002"/>
    </source>
</evidence>
<dbReference type="InterPro" id="IPR010758">
    <property type="entry name" value="Trans-2-enoyl-CoA_reductase"/>
</dbReference>
<evidence type="ECO:0000313" key="13">
    <source>
        <dbReference type="EMBL" id="TXR53452.1"/>
    </source>
</evidence>
<feature type="domain" description="Trans-2-enoyl-CoA reductase-like NAD(P)H binding" evidence="12">
    <location>
        <begin position="2"/>
        <end position="80"/>
    </location>
</feature>
<dbReference type="InterPro" id="IPR024910">
    <property type="entry name" value="Enoyl-CoA_Rdtase_cat_dom"/>
</dbReference>
<name>A0A5C8Z6C8_9GAMM</name>
<dbReference type="Gene3D" id="3.40.50.720">
    <property type="entry name" value="NAD(P)-binding Rossmann-like Domain"/>
    <property type="match status" value="1"/>
</dbReference>
<evidence type="ECO:0000256" key="5">
    <source>
        <dbReference type="ARBA" id="ARBA00023027"/>
    </source>
</evidence>
<keyword evidence="14" id="KW-1185">Reference proteome</keyword>
<evidence type="ECO:0000313" key="14">
    <source>
        <dbReference type="Proteomes" id="UP000321764"/>
    </source>
</evidence>
<comment type="caution">
    <text evidence="9">Lacks conserved residue(s) required for the propagation of feature annotation.</text>
</comment>
<dbReference type="Pfam" id="PF07055">
    <property type="entry name" value="Eno-Rase_FAD_bd"/>
    <property type="match status" value="1"/>
</dbReference>
<keyword evidence="2 9" id="KW-0444">Lipid biosynthesis</keyword>
<feature type="binding site" evidence="9">
    <location>
        <begin position="274"/>
        <end position="276"/>
    </location>
    <ligand>
        <name>NAD(+)</name>
        <dbReference type="ChEBI" id="CHEBI:57540"/>
    </ligand>
</feature>
<evidence type="ECO:0000256" key="1">
    <source>
        <dbReference type="ARBA" id="ARBA00011245"/>
    </source>
</evidence>
<sequence length="392" mass="42921">MVIKPKIRGFICTTAHPVGCAKNVQEQIDYVASHKTDVDGPKNVLVIGCSNGYGLASRITSAFGFNANTLGVMFEKEPTERRTASAGWYNTVAFEKAAAEKGLYAESLNVDAFSNEAKQDAIAKIKQNMGKVDLVVYSLGAPRRKDPNTGDIYSSTLKPIGEEVTRKNLNTDTREVSDITLEPANDDEIFNTVKVMGGEDWEMWMDALAEADVLAEGVKTTAYTYIGKDLTWPIYGGATIGKAKEDLDRAAKAISAKLEGSLGGKGYVSVLKALVTQSSSAIPVMPLYISALYKVMKEEGTHEGCIEQIFGLFYKEIYADGALNLDSTGRIRMEDNELKDSVQSKVADIWAKVNSDNLDELTDFSGYQNEFYRLFGFGFDDVDYDADVNPIV</sequence>
<accession>A0A5C8Z6C8</accession>
<feature type="site" description="Plays an important role in discriminating NADH against NADPH" evidence="9">
    <location>
        <position position="75"/>
    </location>
</feature>
<evidence type="ECO:0000256" key="6">
    <source>
        <dbReference type="ARBA" id="ARBA00023098"/>
    </source>
</evidence>
<feature type="binding site" evidence="9">
    <location>
        <begin position="74"/>
        <end position="75"/>
    </location>
    <ligand>
        <name>NAD(+)</name>
        <dbReference type="ChEBI" id="CHEBI:57540"/>
    </ligand>
</feature>
<dbReference type="Proteomes" id="UP000321764">
    <property type="component" value="Unassembled WGS sequence"/>
</dbReference>
<evidence type="ECO:0000256" key="2">
    <source>
        <dbReference type="ARBA" id="ARBA00022516"/>
    </source>
</evidence>
<comment type="similarity">
    <text evidence="9">Belongs to the TER reductase family.</text>
</comment>
<feature type="binding site" evidence="9">
    <location>
        <position position="244"/>
    </location>
    <ligand>
        <name>NAD(+)</name>
        <dbReference type="ChEBI" id="CHEBI:57540"/>
    </ligand>
</feature>
<keyword evidence="6 9" id="KW-0443">Lipid metabolism</keyword>
<dbReference type="GO" id="GO:0051287">
    <property type="term" value="F:NAD binding"/>
    <property type="evidence" value="ECO:0007669"/>
    <property type="project" value="UniProtKB-UniRule"/>
</dbReference>
<dbReference type="NCBIfam" id="NF010177">
    <property type="entry name" value="PRK13656.1"/>
    <property type="match status" value="1"/>
</dbReference>
<dbReference type="OrthoDB" id="9802260at2"/>
<feature type="domain" description="Trans-2-enoyl-CoA reductase catalytic" evidence="11">
    <location>
        <begin position="82"/>
        <end position="318"/>
    </location>
</feature>
<feature type="active site" description="Proton donor" evidence="9">
    <location>
        <position position="235"/>
    </location>
</feature>
<proteinExistence type="inferred from homology"/>
<comment type="function">
    <text evidence="9">Involved in the final reduction of the elongation cycle of fatty acid synthesis (FAS II). Catalyzes the reduction of a carbon-carbon double bond in an enoyl moiety that is covalently linked to an acyl carrier protein (ACP).</text>
</comment>
<evidence type="ECO:0000256" key="3">
    <source>
        <dbReference type="ARBA" id="ARBA00022832"/>
    </source>
</evidence>
<dbReference type="NCBIfam" id="NF043048">
    <property type="entry name" value="EnoyACPredFabV"/>
    <property type="match status" value="1"/>
</dbReference>
<dbReference type="PANTHER" id="PTHR37480:SF1">
    <property type="entry name" value="ENOYL-[ACYL-CARRIER-PROTEIN] REDUCTASE [NADH]"/>
    <property type="match status" value="1"/>
</dbReference>
<evidence type="ECO:0000259" key="10">
    <source>
        <dbReference type="Pfam" id="PF07055"/>
    </source>
</evidence>
<comment type="pathway">
    <text evidence="9">Lipid metabolism; fatty acid biosynthesis.</text>
</comment>
<dbReference type="Pfam" id="PF12242">
    <property type="entry name" value="Eno-Rase_NADH_b"/>
    <property type="match status" value="1"/>
</dbReference>
<comment type="subunit">
    <text evidence="1 9">Monomer.</text>
</comment>
<evidence type="ECO:0000256" key="9">
    <source>
        <dbReference type="HAMAP-Rule" id="MF_01838"/>
    </source>
</evidence>
<dbReference type="AlphaFoldDB" id="A0A5C8Z6C8"/>
<dbReference type="GO" id="GO:0050343">
    <property type="term" value="F:trans-2-enoyl-CoA reductase (NADH) activity"/>
    <property type="evidence" value="ECO:0007669"/>
    <property type="project" value="UniProtKB-EC"/>
</dbReference>
<keyword evidence="3 9" id="KW-0276">Fatty acid metabolism</keyword>
<feature type="domain" description="Enoyl reductase FAD binding" evidence="10">
    <location>
        <begin position="325"/>
        <end position="388"/>
    </location>
</feature>